<keyword evidence="3" id="KW-1185">Reference proteome</keyword>
<feature type="compositionally biased region" description="Low complexity" evidence="1">
    <location>
        <begin position="73"/>
        <end position="86"/>
    </location>
</feature>
<feature type="compositionally biased region" description="Low complexity" evidence="1">
    <location>
        <begin position="42"/>
        <end position="63"/>
    </location>
</feature>
<reference evidence="2" key="2">
    <citation type="submission" date="2023-06" db="EMBL/GenBank/DDBJ databases">
        <authorList>
            <consortium name="Lawrence Berkeley National Laboratory"/>
            <person name="Haridas S."/>
            <person name="Hensen N."/>
            <person name="Bonometti L."/>
            <person name="Westerberg I."/>
            <person name="Brannstrom I.O."/>
            <person name="Guillou S."/>
            <person name="Cros-Aarteil S."/>
            <person name="Calhoun S."/>
            <person name="Kuo A."/>
            <person name="Mondo S."/>
            <person name="Pangilinan J."/>
            <person name="Riley R."/>
            <person name="Labutti K."/>
            <person name="Andreopoulos B."/>
            <person name="Lipzen A."/>
            <person name="Chen C."/>
            <person name="Yanf M."/>
            <person name="Daum C."/>
            <person name="Ng V."/>
            <person name="Clum A."/>
            <person name="Steindorff A."/>
            <person name="Ohm R."/>
            <person name="Martin F."/>
            <person name="Silar P."/>
            <person name="Natvig D."/>
            <person name="Lalanne C."/>
            <person name="Gautier V."/>
            <person name="Ament-Velasquez S.L."/>
            <person name="Kruys A."/>
            <person name="Hutchinson M.I."/>
            <person name="Powell A.J."/>
            <person name="Barry K."/>
            <person name="Miller A.N."/>
            <person name="Grigoriev I.V."/>
            <person name="Debuchy R."/>
            <person name="Gladieux P."/>
            <person name="Thoren M.H."/>
            <person name="Johannesson H."/>
        </authorList>
    </citation>
    <scope>NUCLEOTIDE SEQUENCE</scope>
    <source>
        <strain evidence="2">CBS 560.94</strain>
    </source>
</reference>
<organism evidence="2 3">
    <name type="scientific">Neurospora tetraspora</name>
    <dbReference type="NCBI Taxonomy" id="94610"/>
    <lineage>
        <taxon>Eukaryota</taxon>
        <taxon>Fungi</taxon>
        <taxon>Dikarya</taxon>
        <taxon>Ascomycota</taxon>
        <taxon>Pezizomycotina</taxon>
        <taxon>Sordariomycetes</taxon>
        <taxon>Sordariomycetidae</taxon>
        <taxon>Sordariales</taxon>
        <taxon>Sordariaceae</taxon>
        <taxon>Neurospora</taxon>
    </lineage>
</organism>
<feature type="region of interest" description="Disordered" evidence="1">
    <location>
        <begin position="1"/>
        <end position="162"/>
    </location>
</feature>
<dbReference type="RefSeq" id="XP_062681622.1">
    <property type="nucleotide sequence ID" value="XM_062824593.1"/>
</dbReference>
<accession>A0AAE0JG18</accession>
<comment type="caution">
    <text evidence="2">The sequence shown here is derived from an EMBL/GenBank/DDBJ whole genome shotgun (WGS) entry which is preliminary data.</text>
</comment>
<feature type="compositionally biased region" description="Basic residues" evidence="1">
    <location>
        <begin position="111"/>
        <end position="124"/>
    </location>
</feature>
<dbReference type="AlphaFoldDB" id="A0AAE0JG18"/>
<evidence type="ECO:0000313" key="3">
    <source>
        <dbReference type="Proteomes" id="UP001278500"/>
    </source>
</evidence>
<feature type="compositionally biased region" description="Low complexity" evidence="1">
    <location>
        <begin position="8"/>
        <end position="27"/>
    </location>
</feature>
<name>A0AAE0JG18_9PEZI</name>
<protein>
    <submittedName>
        <fullName evidence="2">Uncharacterized protein</fullName>
    </submittedName>
</protein>
<reference evidence="2" key="1">
    <citation type="journal article" date="2023" name="Mol. Phylogenet. Evol.">
        <title>Genome-scale phylogeny and comparative genomics of the fungal order Sordariales.</title>
        <authorList>
            <person name="Hensen N."/>
            <person name="Bonometti L."/>
            <person name="Westerberg I."/>
            <person name="Brannstrom I.O."/>
            <person name="Guillou S."/>
            <person name="Cros-Aarteil S."/>
            <person name="Calhoun S."/>
            <person name="Haridas S."/>
            <person name="Kuo A."/>
            <person name="Mondo S."/>
            <person name="Pangilinan J."/>
            <person name="Riley R."/>
            <person name="LaButti K."/>
            <person name="Andreopoulos B."/>
            <person name="Lipzen A."/>
            <person name="Chen C."/>
            <person name="Yan M."/>
            <person name="Daum C."/>
            <person name="Ng V."/>
            <person name="Clum A."/>
            <person name="Steindorff A."/>
            <person name="Ohm R.A."/>
            <person name="Martin F."/>
            <person name="Silar P."/>
            <person name="Natvig D.O."/>
            <person name="Lalanne C."/>
            <person name="Gautier V."/>
            <person name="Ament-Velasquez S.L."/>
            <person name="Kruys A."/>
            <person name="Hutchinson M.I."/>
            <person name="Powell A.J."/>
            <person name="Barry K."/>
            <person name="Miller A.N."/>
            <person name="Grigoriev I.V."/>
            <person name="Debuchy R."/>
            <person name="Gladieux P."/>
            <person name="Hiltunen Thoren M."/>
            <person name="Johannesson H."/>
        </authorList>
    </citation>
    <scope>NUCLEOTIDE SEQUENCE</scope>
    <source>
        <strain evidence="2">CBS 560.94</strain>
    </source>
</reference>
<feature type="compositionally biased region" description="Basic residues" evidence="1">
    <location>
        <begin position="150"/>
        <end position="162"/>
    </location>
</feature>
<gene>
    <name evidence="2" type="ORF">B0H65DRAFT_425687</name>
</gene>
<dbReference type="Proteomes" id="UP001278500">
    <property type="component" value="Unassembled WGS sequence"/>
</dbReference>
<proteinExistence type="predicted"/>
<dbReference type="GeneID" id="87861747"/>
<feature type="compositionally biased region" description="Basic and acidic residues" evidence="1">
    <location>
        <begin position="140"/>
        <end position="149"/>
    </location>
</feature>
<dbReference type="EMBL" id="JAUEPP010000004">
    <property type="protein sequence ID" value="KAK3345009.1"/>
    <property type="molecule type" value="Genomic_DNA"/>
</dbReference>
<evidence type="ECO:0000313" key="2">
    <source>
        <dbReference type="EMBL" id="KAK3345009.1"/>
    </source>
</evidence>
<evidence type="ECO:0000256" key="1">
    <source>
        <dbReference type="SAM" id="MobiDB-lite"/>
    </source>
</evidence>
<sequence>MPTPTMPTMPTMVGRRSRSGSGVSLHGSVGGGGGGGLRRRAGSGASRVSATSAGGRRSRAGSVASGGGRRSRAGSVAGTSVGSSGSDDNCCGLMDNEKNKKNKGKITIPVGRRKRSRSVVKGKMKQQQGGSAGGGSSSEGAKEREEKVRKSGGSHHQFHRLKLLLERESVQRKLMLEREMSLQRKIDANPDFSYMT</sequence>